<keyword evidence="2" id="KW-0805">Transcription regulation</keyword>
<proteinExistence type="inferred from homology"/>
<keyword evidence="3" id="KW-0731">Sigma factor</keyword>
<comment type="similarity">
    <text evidence="1">Belongs to the sigma-70 factor family. ECF subfamily.</text>
</comment>
<dbReference type="Gene3D" id="1.10.1740.10">
    <property type="match status" value="1"/>
</dbReference>
<name>A0ABV8TZ40_9ACTN</name>
<reference evidence="10" key="1">
    <citation type="journal article" date="2019" name="Int. J. Syst. Evol. Microbiol.">
        <title>The Global Catalogue of Microorganisms (GCM) 10K type strain sequencing project: providing services to taxonomists for standard genome sequencing and annotation.</title>
        <authorList>
            <consortium name="The Broad Institute Genomics Platform"/>
            <consortium name="The Broad Institute Genome Sequencing Center for Infectious Disease"/>
            <person name="Wu L."/>
            <person name="Ma J."/>
        </authorList>
    </citation>
    <scope>NUCLEOTIDE SEQUENCE [LARGE SCALE GENOMIC DNA]</scope>
    <source>
        <strain evidence="10">IBRC-M 10908</strain>
    </source>
</reference>
<evidence type="ECO:0000256" key="2">
    <source>
        <dbReference type="ARBA" id="ARBA00023015"/>
    </source>
</evidence>
<keyword evidence="4" id="KW-0238">DNA-binding</keyword>
<dbReference type="Pfam" id="PF04542">
    <property type="entry name" value="Sigma70_r2"/>
    <property type="match status" value="1"/>
</dbReference>
<dbReference type="InterPro" id="IPR013325">
    <property type="entry name" value="RNA_pol_sigma_r2"/>
</dbReference>
<feature type="domain" description="RNA polymerase sigma-70 region 2" evidence="7">
    <location>
        <begin position="26"/>
        <end position="92"/>
    </location>
</feature>
<evidence type="ECO:0000256" key="5">
    <source>
        <dbReference type="ARBA" id="ARBA00023163"/>
    </source>
</evidence>
<dbReference type="InterPro" id="IPR007627">
    <property type="entry name" value="RNA_pol_sigma70_r2"/>
</dbReference>
<evidence type="ECO:0000313" key="10">
    <source>
        <dbReference type="Proteomes" id="UP001595823"/>
    </source>
</evidence>
<feature type="domain" description="RNA polymerase sigma factor 70 region 4 type 2" evidence="8">
    <location>
        <begin position="114"/>
        <end position="166"/>
    </location>
</feature>
<feature type="region of interest" description="Disordered" evidence="6">
    <location>
        <begin position="1"/>
        <end position="21"/>
    </location>
</feature>
<gene>
    <name evidence="9" type="ORF">ACFPET_11420</name>
</gene>
<protein>
    <submittedName>
        <fullName evidence="9">RNA polymerase sigma factor</fullName>
    </submittedName>
</protein>
<dbReference type="PANTHER" id="PTHR43133">
    <property type="entry name" value="RNA POLYMERASE ECF-TYPE SIGMA FACTO"/>
    <property type="match status" value="1"/>
</dbReference>
<evidence type="ECO:0000256" key="4">
    <source>
        <dbReference type="ARBA" id="ARBA00023125"/>
    </source>
</evidence>
<dbReference type="PANTHER" id="PTHR43133:SF50">
    <property type="entry name" value="ECF RNA POLYMERASE SIGMA FACTOR SIGM"/>
    <property type="match status" value="1"/>
</dbReference>
<keyword evidence="5" id="KW-0804">Transcription</keyword>
<dbReference type="CDD" id="cd06171">
    <property type="entry name" value="Sigma70_r4"/>
    <property type="match status" value="1"/>
</dbReference>
<organism evidence="9 10">
    <name type="scientific">Salininema proteolyticum</name>
    <dbReference type="NCBI Taxonomy" id="1607685"/>
    <lineage>
        <taxon>Bacteria</taxon>
        <taxon>Bacillati</taxon>
        <taxon>Actinomycetota</taxon>
        <taxon>Actinomycetes</taxon>
        <taxon>Glycomycetales</taxon>
        <taxon>Glycomycetaceae</taxon>
        <taxon>Salininema</taxon>
    </lineage>
</organism>
<comment type="caution">
    <text evidence="9">The sequence shown here is derived from an EMBL/GenBank/DDBJ whole genome shotgun (WGS) entry which is preliminary data.</text>
</comment>
<dbReference type="InterPro" id="IPR039425">
    <property type="entry name" value="RNA_pol_sigma-70-like"/>
</dbReference>
<dbReference type="NCBIfam" id="TIGR02937">
    <property type="entry name" value="sigma70-ECF"/>
    <property type="match status" value="1"/>
</dbReference>
<dbReference type="InterPro" id="IPR036388">
    <property type="entry name" value="WH-like_DNA-bd_sf"/>
</dbReference>
<evidence type="ECO:0000256" key="3">
    <source>
        <dbReference type="ARBA" id="ARBA00023082"/>
    </source>
</evidence>
<keyword evidence="10" id="KW-1185">Reference proteome</keyword>
<dbReference type="Pfam" id="PF08281">
    <property type="entry name" value="Sigma70_r4_2"/>
    <property type="match status" value="1"/>
</dbReference>
<dbReference type="InterPro" id="IPR013249">
    <property type="entry name" value="RNA_pol_sigma70_r4_t2"/>
</dbReference>
<evidence type="ECO:0000256" key="1">
    <source>
        <dbReference type="ARBA" id="ARBA00010641"/>
    </source>
</evidence>
<dbReference type="SUPFAM" id="SSF88659">
    <property type="entry name" value="Sigma3 and sigma4 domains of RNA polymerase sigma factors"/>
    <property type="match status" value="1"/>
</dbReference>
<dbReference type="Proteomes" id="UP001595823">
    <property type="component" value="Unassembled WGS sequence"/>
</dbReference>
<evidence type="ECO:0000259" key="8">
    <source>
        <dbReference type="Pfam" id="PF08281"/>
    </source>
</evidence>
<evidence type="ECO:0000259" key="7">
    <source>
        <dbReference type="Pfam" id="PF04542"/>
    </source>
</evidence>
<dbReference type="Gene3D" id="1.10.10.10">
    <property type="entry name" value="Winged helix-like DNA-binding domain superfamily/Winged helix DNA-binding domain"/>
    <property type="match status" value="1"/>
</dbReference>
<evidence type="ECO:0000256" key="6">
    <source>
        <dbReference type="SAM" id="MobiDB-lite"/>
    </source>
</evidence>
<dbReference type="SUPFAM" id="SSF88946">
    <property type="entry name" value="Sigma2 domain of RNA polymerase sigma factors"/>
    <property type="match status" value="1"/>
</dbReference>
<dbReference type="EMBL" id="JBHSDK010000015">
    <property type="protein sequence ID" value="MFC4335811.1"/>
    <property type="molecule type" value="Genomic_DNA"/>
</dbReference>
<dbReference type="InterPro" id="IPR013324">
    <property type="entry name" value="RNA_pol_sigma_r3/r4-like"/>
</dbReference>
<sequence>MSTSTARRSSATAGSSTSPERDFDEFYTAHAHSLIGQIYAYVGDLPEAEDLVAEAFCRAYARWRTVGYYENPLAWVRRVAWNLATSHHRRQTVIRRFLRRTRDEHSEGPQPDRLDLRDALRGLRQQHRKAVILYYLAQMTTTEIARQEGVSESTVRSWLSRGRAALQDKLRITEEEV</sequence>
<feature type="compositionally biased region" description="Low complexity" evidence="6">
    <location>
        <begin position="1"/>
        <end position="18"/>
    </location>
</feature>
<dbReference type="InterPro" id="IPR014284">
    <property type="entry name" value="RNA_pol_sigma-70_dom"/>
</dbReference>
<accession>A0ABV8TZ40</accession>
<dbReference type="RefSeq" id="WP_380621037.1">
    <property type="nucleotide sequence ID" value="NZ_JBHSDK010000015.1"/>
</dbReference>
<evidence type="ECO:0000313" key="9">
    <source>
        <dbReference type="EMBL" id="MFC4335811.1"/>
    </source>
</evidence>